<reference evidence="1 2" key="1">
    <citation type="submission" date="2024-02" db="EMBL/GenBank/DDBJ databases">
        <title>De novo assembly and annotation of 12 fungi associated with fruit tree decline syndrome in Ontario, Canada.</title>
        <authorList>
            <person name="Sulman M."/>
            <person name="Ellouze W."/>
            <person name="Ilyukhin E."/>
        </authorList>
    </citation>
    <scope>NUCLEOTIDE SEQUENCE [LARGE SCALE GENOMIC DNA]</scope>
    <source>
        <strain evidence="1 2">M169</strain>
    </source>
</reference>
<dbReference type="PANTHER" id="PTHR31591">
    <property type="entry name" value="UPF0613 PROTEIN PB24D3.06C"/>
    <property type="match status" value="1"/>
</dbReference>
<dbReference type="Pfam" id="PF08538">
    <property type="entry name" value="DUF1749"/>
    <property type="match status" value="1"/>
</dbReference>
<organism evidence="1 2">
    <name type="scientific">Diaporthe eres</name>
    <name type="common">Phomopsis oblonga</name>
    <dbReference type="NCBI Taxonomy" id="83184"/>
    <lineage>
        <taxon>Eukaryota</taxon>
        <taxon>Fungi</taxon>
        <taxon>Dikarya</taxon>
        <taxon>Ascomycota</taxon>
        <taxon>Pezizomycotina</taxon>
        <taxon>Sordariomycetes</taxon>
        <taxon>Sordariomycetidae</taxon>
        <taxon>Diaporthales</taxon>
        <taxon>Diaporthaceae</taxon>
        <taxon>Diaporthe</taxon>
        <taxon>Diaporthe eres species complex</taxon>
    </lineage>
</organism>
<accession>A0ABR1NR66</accession>
<evidence type="ECO:0000313" key="2">
    <source>
        <dbReference type="Proteomes" id="UP001430848"/>
    </source>
</evidence>
<keyword evidence="2" id="KW-1185">Reference proteome</keyword>
<evidence type="ECO:0000313" key="1">
    <source>
        <dbReference type="EMBL" id="KAK7712244.1"/>
    </source>
</evidence>
<sequence length="371" mass="40866">MSKYSKFWPKGGLPGILHHYVSALLMSMSYAFGTETLVTFEYTSTAAARQPHSLLFVGGLGDGLASTSYTADLVRALAPTEWSFFTINLTSAGQAWGVGHLDRDTNEIAQCVRYIKEYKAAKYGTGDGEAKVVLMGHSTGSQCVLHYLYRPNPHPGAAPSFDPYLEHVERPQLDGAVMQAPVSDREAIHWVLQHGIGDRSPESCREAYYAMEEIAKEAARKRELDGAMLPLALTDRIYPPNTPISCRRFLSLVSPDSPASPGEDDLFSSDLGEEQLGKTFGAVHKGGLLRHKLMVLHSGADQSVPDHVDKEKLLGKWGDIADRNGECQIWDREHSGVIPNASHALSNDDQAEPRQWLCRRVLSYLNTSLKV</sequence>
<dbReference type="InterPro" id="IPR029058">
    <property type="entry name" value="AB_hydrolase_fold"/>
</dbReference>
<comment type="caution">
    <text evidence="1">The sequence shown here is derived from an EMBL/GenBank/DDBJ whole genome shotgun (WGS) entry which is preliminary data.</text>
</comment>
<dbReference type="PANTHER" id="PTHR31591:SF1">
    <property type="entry name" value="UPF0613 PROTEIN PB24D3.06C"/>
    <property type="match status" value="1"/>
</dbReference>
<dbReference type="InterPro" id="IPR013744">
    <property type="entry name" value="SidJ"/>
</dbReference>
<dbReference type="Gene3D" id="3.40.50.1820">
    <property type="entry name" value="alpha/beta hydrolase"/>
    <property type="match status" value="1"/>
</dbReference>
<dbReference type="Proteomes" id="UP001430848">
    <property type="component" value="Unassembled WGS sequence"/>
</dbReference>
<dbReference type="SUPFAM" id="SSF53474">
    <property type="entry name" value="alpha/beta-Hydrolases"/>
    <property type="match status" value="1"/>
</dbReference>
<dbReference type="EMBL" id="JAKNSF020000138">
    <property type="protein sequence ID" value="KAK7712244.1"/>
    <property type="molecule type" value="Genomic_DNA"/>
</dbReference>
<proteinExistence type="predicted"/>
<gene>
    <name evidence="1" type="ORF">SLS63_012482</name>
</gene>
<name>A0ABR1NR66_DIAER</name>
<evidence type="ECO:0008006" key="3">
    <source>
        <dbReference type="Google" id="ProtNLM"/>
    </source>
</evidence>
<protein>
    <recommendedName>
        <fullName evidence="3">Siderophore biosynthesis lipase/esterase</fullName>
    </recommendedName>
</protein>